<sequence>MKARFTRRAVADIERVFTYLDERSPAGAISVKRALKRSIETIEAFSMGGRLSGWKEFRERPVSPYPYIVYWAVEGDGVWIIHIRHAARRPPA</sequence>
<evidence type="ECO:0008006" key="3">
    <source>
        <dbReference type="Google" id="ProtNLM"/>
    </source>
</evidence>
<dbReference type="EMBL" id="OY288114">
    <property type="protein sequence ID" value="CAJ0863535.1"/>
    <property type="molecule type" value="Genomic_DNA"/>
</dbReference>
<name>A0AA48LYM5_9ZZZZ</name>
<dbReference type="Gene3D" id="3.30.2310.20">
    <property type="entry name" value="RelE-like"/>
    <property type="match status" value="1"/>
</dbReference>
<evidence type="ECO:0000313" key="2">
    <source>
        <dbReference type="EMBL" id="CAJ0863535.1"/>
    </source>
</evidence>
<gene>
    <name evidence="2" type="ORF">AMST5_01589</name>
</gene>
<evidence type="ECO:0000256" key="1">
    <source>
        <dbReference type="ARBA" id="ARBA00022649"/>
    </source>
</evidence>
<organism evidence="2">
    <name type="scientific">freshwater sediment metagenome</name>
    <dbReference type="NCBI Taxonomy" id="556182"/>
    <lineage>
        <taxon>unclassified sequences</taxon>
        <taxon>metagenomes</taxon>
        <taxon>ecological metagenomes</taxon>
    </lineage>
</organism>
<dbReference type="AlphaFoldDB" id="A0AA48LYM5"/>
<reference evidence="2" key="1">
    <citation type="submission" date="2023-07" db="EMBL/GenBank/DDBJ databases">
        <authorList>
            <person name="Pelsma A.J. K."/>
        </authorList>
    </citation>
    <scope>NUCLEOTIDE SEQUENCE</scope>
</reference>
<keyword evidence="1" id="KW-1277">Toxin-antitoxin system</keyword>
<proteinExistence type="predicted"/>
<dbReference type="InterPro" id="IPR035093">
    <property type="entry name" value="RelE/ParE_toxin_dom_sf"/>
</dbReference>
<accession>A0AA48LYM5</accession>
<dbReference type="InterPro" id="IPR007712">
    <property type="entry name" value="RelE/ParE_toxin"/>
</dbReference>
<protein>
    <recommendedName>
        <fullName evidence="3">Type II toxin-antitoxin system RelE/ParE family toxin</fullName>
    </recommendedName>
</protein>
<dbReference type="Pfam" id="PF05016">
    <property type="entry name" value="ParE_toxin"/>
    <property type="match status" value="1"/>
</dbReference>